<dbReference type="InterPro" id="IPR050271">
    <property type="entry name" value="UDP-glycosyltransferase"/>
</dbReference>
<sequence length="524" mass="60415">MFLATPLILGVLISIFKADAANILAIYPWPAYSHQVVHNQLTVALAKRGHQMTVFTPKPMNKHIPNYTEHSLSHLSNIFRGNLNYVQSGKKGTMFHFPMLMDLTAILADEIWSNEHLKEYISPNSTKKFDLLISATAHTDSLYYLSHLLKTPLIIVSTGPAYAFNLFESGTPTLPSSFPDVMLGFTDKMNFWERIANLIQVIRQWHGFYYVAVRAQEKVLRKHFGDNVPSIDELRQGITLLLQNTHPLLHYPRPMTPNVVQIAGLRMGVMNKTLPEPLKSILDDANEGFIYFSLGSNINSTDLGPEMIEQIVSVFAELPYKVLWKFDADSLIHHPKNVIIHKWIPQFAVLAHPNIKLFIYQGGLQSTEEAIENSVPLLGIPIIFDQAFNVEALKRKGVAESVDLYTMTRKEFREKIYQLILNPKYKENMKKLWALFSHRMHHPLEEAVWWCEYVIKHKGAPYLQSPRLPWYKYHMIDIYIFFVTILLIIYHLCRWLLRVVISHFRNRFGSSESDSSKSKKLKSS</sequence>
<dbReference type="Proteomes" id="UP000694866">
    <property type="component" value="Unplaced"/>
</dbReference>
<keyword evidence="5" id="KW-0732">Signal</keyword>
<proteinExistence type="inferred from homology"/>
<dbReference type="GeneID" id="105263958"/>
<evidence type="ECO:0000256" key="1">
    <source>
        <dbReference type="ARBA" id="ARBA00009995"/>
    </source>
</evidence>
<name>A0A9R1TWR5_9HYME</name>
<dbReference type="RefSeq" id="XP_011298797.1">
    <property type="nucleotide sequence ID" value="XM_011300495.1"/>
</dbReference>
<dbReference type="Gene3D" id="3.40.50.2000">
    <property type="entry name" value="Glycogen Phosphorylase B"/>
    <property type="match status" value="2"/>
</dbReference>
<evidence type="ECO:0000256" key="5">
    <source>
        <dbReference type="SAM" id="SignalP"/>
    </source>
</evidence>
<keyword evidence="2" id="KW-0328">Glycosyltransferase</keyword>
<evidence type="ECO:0000256" key="4">
    <source>
        <dbReference type="SAM" id="Phobius"/>
    </source>
</evidence>
<evidence type="ECO:0000256" key="3">
    <source>
        <dbReference type="ARBA" id="ARBA00022679"/>
    </source>
</evidence>
<protein>
    <submittedName>
        <fullName evidence="7">UDP-glucuronosyltransferase 2B31</fullName>
    </submittedName>
</protein>
<feature type="chain" id="PRO_5040198373" evidence="5">
    <location>
        <begin position="21"/>
        <end position="524"/>
    </location>
</feature>
<evidence type="ECO:0000313" key="6">
    <source>
        <dbReference type="Proteomes" id="UP000694866"/>
    </source>
</evidence>
<feature type="transmembrane region" description="Helical" evidence="4">
    <location>
        <begin position="478"/>
        <end position="497"/>
    </location>
</feature>
<keyword evidence="6" id="KW-1185">Reference proteome</keyword>
<keyword evidence="3" id="KW-0808">Transferase</keyword>
<keyword evidence="4" id="KW-1133">Transmembrane helix</keyword>
<dbReference type="KEGG" id="fas:105263958"/>
<dbReference type="GO" id="GO:0008194">
    <property type="term" value="F:UDP-glycosyltransferase activity"/>
    <property type="evidence" value="ECO:0007669"/>
    <property type="project" value="InterPro"/>
</dbReference>
<comment type="similarity">
    <text evidence="1">Belongs to the UDP-glycosyltransferase family.</text>
</comment>
<accession>A0A9R1TWR5</accession>
<gene>
    <name evidence="7" type="primary">LOC105263958</name>
</gene>
<evidence type="ECO:0000256" key="2">
    <source>
        <dbReference type="ARBA" id="ARBA00022676"/>
    </source>
</evidence>
<organism evidence="6 7">
    <name type="scientific">Fopius arisanus</name>
    <dbReference type="NCBI Taxonomy" id="64838"/>
    <lineage>
        <taxon>Eukaryota</taxon>
        <taxon>Metazoa</taxon>
        <taxon>Ecdysozoa</taxon>
        <taxon>Arthropoda</taxon>
        <taxon>Hexapoda</taxon>
        <taxon>Insecta</taxon>
        <taxon>Pterygota</taxon>
        <taxon>Neoptera</taxon>
        <taxon>Endopterygota</taxon>
        <taxon>Hymenoptera</taxon>
        <taxon>Apocrita</taxon>
        <taxon>Ichneumonoidea</taxon>
        <taxon>Braconidae</taxon>
        <taxon>Opiinae</taxon>
        <taxon>Fopius</taxon>
    </lineage>
</organism>
<dbReference type="PANTHER" id="PTHR48043">
    <property type="entry name" value="EG:EG0003.4 PROTEIN-RELATED"/>
    <property type="match status" value="1"/>
</dbReference>
<reference evidence="7" key="1">
    <citation type="submission" date="2025-08" db="UniProtKB">
        <authorList>
            <consortium name="RefSeq"/>
        </authorList>
    </citation>
    <scope>IDENTIFICATION</scope>
    <source>
        <strain evidence="7">USDA-PBARC FA_bdor</strain>
        <tissue evidence="7">Whole organism</tissue>
    </source>
</reference>
<dbReference type="CDD" id="cd03784">
    <property type="entry name" value="GT1_Gtf-like"/>
    <property type="match status" value="1"/>
</dbReference>
<dbReference type="SUPFAM" id="SSF53756">
    <property type="entry name" value="UDP-Glycosyltransferase/glycogen phosphorylase"/>
    <property type="match status" value="1"/>
</dbReference>
<dbReference type="PANTHER" id="PTHR48043:SF159">
    <property type="entry name" value="EG:EG0003.4 PROTEIN-RELATED"/>
    <property type="match status" value="1"/>
</dbReference>
<evidence type="ECO:0000313" key="7">
    <source>
        <dbReference type="RefSeq" id="XP_011298797.1"/>
    </source>
</evidence>
<dbReference type="Pfam" id="PF00201">
    <property type="entry name" value="UDPGT"/>
    <property type="match status" value="1"/>
</dbReference>
<dbReference type="InterPro" id="IPR002213">
    <property type="entry name" value="UDP_glucos_trans"/>
</dbReference>
<dbReference type="FunFam" id="3.40.50.2000:FF:000050">
    <property type="entry name" value="UDP-glucuronosyltransferase"/>
    <property type="match status" value="1"/>
</dbReference>
<dbReference type="AlphaFoldDB" id="A0A9R1TWR5"/>
<keyword evidence="4" id="KW-0472">Membrane</keyword>
<feature type="signal peptide" evidence="5">
    <location>
        <begin position="1"/>
        <end position="20"/>
    </location>
</feature>
<dbReference type="OrthoDB" id="5835829at2759"/>
<keyword evidence="4" id="KW-0812">Transmembrane</keyword>